<accession>A0A8H7VKI3</accession>
<protein>
    <submittedName>
        <fullName evidence="2">Uncharacterized protein</fullName>
    </submittedName>
</protein>
<evidence type="ECO:0000256" key="1">
    <source>
        <dbReference type="SAM" id="MobiDB-lite"/>
    </source>
</evidence>
<name>A0A8H7VKI3_9FUNG</name>
<gene>
    <name evidence="2" type="ORF">INT45_004071</name>
</gene>
<sequence>MPVTPVEAMILAKFDRLESKMDLTLASKDQAGEALEEAVEEAGDDEPPAEFIRQPRNAQGKVRNAKIADVDAAILALFNMDNSTKMLKMARLDNHVEAAIKQMISIAVRKGTAGQPWSSQDHGVTSSITKLFTESVSKGDPWIPIEQCENNWMARFLLLQKWSNAAKKKSGGVATDDAQSDSRRRKRKYATYNEGSNSSRDDKPRRKYRIHTDVNSGDEGKLDEAVIDDDKWKIGPTNEYSLSDYLFEYRGSIDLNNKQKHKQLSMARMMVMHHIFYFPKDSEVSCIRDLEDNYIDTVYEQIPQEAEDTLVKSLKRRPIKKKSKNIGCKAQLMVYCYEDDEDNVEFTYVNNYDGHIPGSIGDVQYLRKSKELNDRILEELHKGYHVRDIKRFLQREYQHVAKSSRFGHINTVDVYNILCKYREELCCLDKDDFKSNAADKTKGNVIKKMESRGNLQFNIDPKLVPKKEWKRNTYEQSKIPKKTKKSSE</sequence>
<dbReference type="AlphaFoldDB" id="A0A8H7VKI3"/>
<reference evidence="2 3" key="1">
    <citation type="submission" date="2020-12" db="EMBL/GenBank/DDBJ databases">
        <title>Metabolic potential, ecology and presence of endohyphal bacteria is reflected in genomic diversity of Mucoromycotina.</title>
        <authorList>
            <person name="Muszewska A."/>
            <person name="Okrasinska A."/>
            <person name="Steczkiewicz K."/>
            <person name="Drgas O."/>
            <person name="Orlowska M."/>
            <person name="Perlinska-Lenart U."/>
            <person name="Aleksandrzak-Piekarczyk T."/>
            <person name="Szatraj K."/>
            <person name="Zielenkiewicz U."/>
            <person name="Pilsyk S."/>
            <person name="Malc E."/>
            <person name="Mieczkowski P."/>
            <person name="Kruszewska J.S."/>
            <person name="Biernat P."/>
            <person name="Pawlowska J."/>
        </authorList>
    </citation>
    <scope>NUCLEOTIDE SEQUENCE [LARGE SCALE GENOMIC DNA]</scope>
    <source>
        <strain evidence="2 3">CBS 142.35</strain>
    </source>
</reference>
<proteinExistence type="predicted"/>
<feature type="region of interest" description="Disordered" evidence="1">
    <location>
        <begin position="29"/>
        <end position="58"/>
    </location>
</feature>
<dbReference type="EMBL" id="JAEPRB010000262">
    <property type="protein sequence ID" value="KAG2217944.1"/>
    <property type="molecule type" value="Genomic_DNA"/>
</dbReference>
<feature type="compositionally biased region" description="Acidic residues" evidence="1">
    <location>
        <begin position="34"/>
        <end position="48"/>
    </location>
</feature>
<evidence type="ECO:0000313" key="2">
    <source>
        <dbReference type="EMBL" id="KAG2217944.1"/>
    </source>
</evidence>
<feature type="region of interest" description="Disordered" evidence="1">
    <location>
        <begin position="169"/>
        <end position="220"/>
    </location>
</feature>
<evidence type="ECO:0000313" key="3">
    <source>
        <dbReference type="Proteomes" id="UP000646827"/>
    </source>
</evidence>
<dbReference type="OrthoDB" id="2287442at2759"/>
<keyword evidence="3" id="KW-1185">Reference proteome</keyword>
<dbReference type="Proteomes" id="UP000646827">
    <property type="component" value="Unassembled WGS sequence"/>
</dbReference>
<comment type="caution">
    <text evidence="2">The sequence shown here is derived from an EMBL/GenBank/DDBJ whole genome shotgun (WGS) entry which is preliminary data.</text>
</comment>
<organism evidence="2 3">
    <name type="scientific">Circinella minor</name>
    <dbReference type="NCBI Taxonomy" id="1195481"/>
    <lineage>
        <taxon>Eukaryota</taxon>
        <taxon>Fungi</taxon>
        <taxon>Fungi incertae sedis</taxon>
        <taxon>Mucoromycota</taxon>
        <taxon>Mucoromycotina</taxon>
        <taxon>Mucoromycetes</taxon>
        <taxon>Mucorales</taxon>
        <taxon>Lichtheimiaceae</taxon>
        <taxon>Circinella</taxon>
    </lineage>
</organism>